<dbReference type="EMBL" id="BPLQ01008398">
    <property type="protein sequence ID" value="GIY37075.1"/>
    <property type="molecule type" value="Genomic_DNA"/>
</dbReference>
<feature type="compositionally biased region" description="Basic and acidic residues" evidence="1">
    <location>
        <begin position="55"/>
        <end position="67"/>
    </location>
</feature>
<evidence type="ECO:0000313" key="3">
    <source>
        <dbReference type="Proteomes" id="UP001054837"/>
    </source>
</evidence>
<sequence length="109" mass="12241">MKDEFIFLGKKGKRRGVVAPLSIWRGWGWGRVATQIHLGCGGVDSRFNQPGAPAKRSEGEKEGERGSLVHLSSESPSATLFAEGNSITEQFRGDDRRRKRRRVLYLMKP</sequence>
<reference evidence="2 3" key="1">
    <citation type="submission" date="2021-06" db="EMBL/GenBank/DDBJ databases">
        <title>Caerostris darwini draft genome.</title>
        <authorList>
            <person name="Kono N."/>
            <person name="Arakawa K."/>
        </authorList>
    </citation>
    <scope>NUCLEOTIDE SEQUENCE [LARGE SCALE GENOMIC DNA]</scope>
</reference>
<keyword evidence="3" id="KW-1185">Reference proteome</keyword>
<evidence type="ECO:0000313" key="2">
    <source>
        <dbReference type="EMBL" id="GIY37075.1"/>
    </source>
</evidence>
<comment type="caution">
    <text evidence="2">The sequence shown here is derived from an EMBL/GenBank/DDBJ whole genome shotgun (WGS) entry which is preliminary data.</text>
</comment>
<proteinExistence type="predicted"/>
<organism evidence="2 3">
    <name type="scientific">Caerostris darwini</name>
    <dbReference type="NCBI Taxonomy" id="1538125"/>
    <lineage>
        <taxon>Eukaryota</taxon>
        <taxon>Metazoa</taxon>
        <taxon>Ecdysozoa</taxon>
        <taxon>Arthropoda</taxon>
        <taxon>Chelicerata</taxon>
        <taxon>Arachnida</taxon>
        <taxon>Araneae</taxon>
        <taxon>Araneomorphae</taxon>
        <taxon>Entelegynae</taxon>
        <taxon>Araneoidea</taxon>
        <taxon>Araneidae</taxon>
        <taxon>Caerostris</taxon>
    </lineage>
</organism>
<gene>
    <name evidence="2" type="ORF">CDAR_387841</name>
</gene>
<feature type="region of interest" description="Disordered" evidence="1">
    <location>
        <begin position="44"/>
        <end position="70"/>
    </location>
</feature>
<name>A0AAV4STH2_9ARAC</name>
<evidence type="ECO:0000256" key="1">
    <source>
        <dbReference type="SAM" id="MobiDB-lite"/>
    </source>
</evidence>
<accession>A0AAV4STH2</accession>
<protein>
    <submittedName>
        <fullName evidence="2">Uncharacterized protein</fullName>
    </submittedName>
</protein>
<dbReference type="Proteomes" id="UP001054837">
    <property type="component" value="Unassembled WGS sequence"/>
</dbReference>
<dbReference type="AlphaFoldDB" id="A0AAV4STH2"/>